<dbReference type="RefSeq" id="WP_330088204.1">
    <property type="nucleotide sequence ID" value="NZ_JAUGZK010000008.1"/>
</dbReference>
<dbReference type="EMBL" id="JAUGZK010000008">
    <property type="protein sequence ID" value="MEE2024877.1"/>
    <property type="molecule type" value="Genomic_DNA"/>
</dbReference>
<sequence>MVWEMDELHYDSVNHDLQKFQRDFGLGATSIGRPCEGDFNDYADMYDWLSNTVQRRWQLHLMALTNKMQEKVKVLTYQEQQGGPYCAAFHLLKGCLNNGELRYLDEAELREQVYYPAIGLEWEQLWEHAANWYAKEHMRYRLWEHHAIKAAMSYLFVACDMDELPYDAELRTEPAMTQDDFIDYLSESLLDVPVVNGEELAYPVVGLGKPVFLGEYLPLHLACEQSRLTLYEAYLSWLQPTAKNKE</sequence>
<organism evidence="1 2">
    <name type="scientific">Alkalimonas mucilaginosa</name>
    <dbReference type="NCBI Taxonomy" id="3057676"/>
    <lineage>
        <taxon>Bacteria</taxon>
        <taxon>Pseudomonadati</taxon>
        <taxon>Pseudomonadota</taxon>
        <taxon>Gammaproteobacteria</taxon>
        <taxon>Alkalimonas</taxon>
    </lineage>
</organism>
<proteinExistence type="predicted"/>
<evidence type="ECO:0000313" key="1">
    <source>
        <dbReference type="EMBL" id="MEE2024877.1"/>
    </source>
</evidence>
<name>A0ABU7JGW1_9GAMM</name>
<gene>
    <name evidence="1" type="ORF">QWF21_11520</name>
</gene>
<accession>A0ABU7JGW1</accession>
<keyword evidence="2" id="KW-1185">Reference proteome</keyword>
<dbReference type="Proteomes" id="UP001339167">
    <property type="component" value="Unassembled WGS sequence"/>
</dbReference>
<evidence type="ECO:0000313" key="2">
    <source>
        <dbReference type="Proteomes" id="UP001339167"/>
    </source>
</evidence>
<comment type="caution">
    <text evidence="1">The sequence shown here is derived from an EMBL/GenBank/DDBJ whole genome shotgun (WGS) entry which is preliminary data.</text>
</comment>
<reference evidence="1 2" key="1">
    <citation type="submission" date="2023-06" db="EMBL/GenBank/DDBJ databases">
        <title>Alkalimonas sp., MEB004 an alkaliphilic bacterium isolated from Lonar Lake, India.</title>
        <authorList>
            <person name="Joshi A."/>
            <person name="Thite S."/>
        </authorList>
    </citation>
    <scope>NUCLEOTIDE SEQUENCE [LARGE SCALE GENOMIC DNA]</scope>
    <source>
        <strain evidence="1 2">MEB004</strain>
    </source>
</reference>
<protein>
    <submittedName>
        <fullName evidence="1">Uncharacterized protein</fullName>
    </submittedName>
</protein>